<organism evidence="2 3">
    <name type="scientific">Oryza meyeriana var. granulata</name>
    <dbReference type="NCBI Taxonomy" id="110450"/>
    <lineage>
        <taxon>Eukaryota</taxon>
        <taxon>Viridiplantae</taxon>
        <taxon>Streptophyta</taxon>
        <taxon>Embryophyta</taxon>
        <taxon>Tracheophyta</taxon>
        <taxon>Spermatophyta</taxon>
        <taxon>Magnoliopsida</taxon>
        <taxon>Liliopsida</taxon>
        <taxon>Poales</taxon>
        <taxon>Poaceae</taxon>
        <taxon>BOP clade</taxon>
        <taxon>Oryzoideae</taxon>
        <taxon>Oryzeae</taxon>
        <taxon>Oryzinae</taxon>
        <taxon>Oryza</taxon>
        <taxon>Oryza meyeriana</taxon>
    </lineage>
</organism>
<comment type="caution">
    <text evidence="2">The sequence shown here is derived from an EMBL/GenBank/DDBJ whole genome shotgun (WGS) entry which is preliminary data.</text>
</comment>
<accession>A0A6G1E8P0</accession>
<feature type="region of interest" description="Disordered" evidence="1">
    <location>
        <begin position="1"/>
        <end position="52"/>
    </location>
</feature>
<dbReference type="OrthoDB" id="6270329at2759"/>
<feature type="compositionally biased region" description="Low complexity" evidence="1">
    <location>
        <begin position="34"/>
        <end position="48"/>
    </location>
</feature>
<dbReference type="Proteomes" id="UP000479710">
    <property type="component" value="Unassembled WGS sequence"/>
</dbReference>
<dbReference type="AlphaFoldDB" id="A0A6G1E8P0"/>
<gene>
    <name evidence="2" type="ORF">E2562_037300</name>
</gene>
<feature type="compositionally biased region" description="Low complexity" evidence="1">
    <location>
        <begin position="1"/>
        <end position="27"/>
    </location>
</feature>
<name>A0A6G1E8P0_9ORYZ</name>
<evidence type="ECO:0000313" key="3">
    <source>
        <dbReference type="Proteomes" id="UP000479710"/>
    </source>
</evidence>
<evidence type="ECO:0000256" key="1">
    <source>
        <dbReference type="SAM" id="MobiDB-lite"/>
    </source>
</evidence>
<reference evidence="2 3" key="1">
    <citation type="submission" date="2019-11" db="EMBL/GenBank/DDBJ databases">
        <title>Whole genome sequence of Oryza granulata.</title>
        <authorList>
            <person name="Li W."/>
        </authorList>
    </citation>
    <scope>NUCLEOTIDE SEQUENCE [LARGE SCALE GENOMIC DNA]</scope>
    <source>
        <strain evidence="3">cv. Menghai</strain>
        <tissue evidence="2">Leaf</tissue>
    </source>
</reference>
<sequence>MASGAQPHQPAVQQEQPPPAVQQLQQEQPPPAAAAPVAQPAQAQAQHQKPTRVSLSYEEISKLFSLPISEAASILGNPASLSALSLPVQAGSVAGSPSSYASAERELGGLLVLQVFAPAC</sequence>
<proteinExistence type="predicted"/>
<keyword evidence="3" id="KW-1185">Reference proteome</keyword>
<dbReference type="EMBL" id="SPHZ02000005">
    <property type="protein sequence ID" value="KAF0920832.1"/>
    <property type="molecule type" value="Genomic_DNA"/>
</dbReference>
<protein>
    <submittedName>
        <fullName evidence="2">Uncharacterized protein</fullName>
    </submittedName>
</protein>
<evidence type="ECO:0000313" key="2">
    <source>
        <dbReference type="EMBL" id="KAF0920832.1"/>
    </source>
</evidence>